<comment type="similarity">
    <text evidence="2 10">Belongs to the CUT homeobox family.</text>
</comment>
<dbReference type="Gene3D" id="1.10.10.60">
    <property type="entry name" value="Homeodomain-like"/>
    <property type="match status" value="1"/>
</dbReference>
<dbReference type="FunFam" id="1.10.10.60:FF:000054">
    <property type="entry name" value="One cut domain family member"/>
    <property type="match status" value="1"/>
</dbReference>
<organism evidence="14 15">
    <name type="scientific">Esox lucius</name>
    <name type="common">Northern pike</name>
    <dbReference type="NCBI Taxonomy" id="8010"/>
    <lineage>
        <taxon>Eukaryota</taxon>
        <taxon>Metazoa</taxon>
        <taxon>Chordata</taxon>
        <taxon>Craniata</taxon>
        <taxon>Vertebrata</taxon>
        <taxon>Euteleostomi</taxon>
        <taxon>Actinopterygii</taxon>
        <taxon>Neopterygii</taxon>
        <taxon>Teleostei</taxon>
        <taxon>Protacanthopterygii</taxon>
        <taxon>Esociformes</taxon>
        <taxon>Esocidae</taxon>
        <taxon>Esox</taxon>
    </lineage>
</organism>
<dbReference type="GeneID" id="105012709"/>
<dbReference type="InterPro" id="IPR003350">
    <property type="entry name" value="CUT_dom"/>
</dbReference>
<evidence type="ECO:0000259" key="13">
    <source>
        <dbReference type="PROSITE" id="PS51042"/>
    </source>
</evidence>
<dbReference type="Ensembl" id="ENSELUT00000024080.3">
    <property type="protein sequence ID" value="ENSELUP00000015091.2"/>
    <property type="gene ID" value="ENSELUG00000015068.3"/>
</dbReference>
<evidence type="ECO:0000259" key="12">
    <source>
        <dbReference type="PROSITE" id="PS50071"/>
    </source>
</evidence>
<feature type="compositionally biased region" description="Polar residues" evidence="11">
    <location>
        <begin position="438"/>
        <end position="451"/>
    </location>
</feature>
<evidence type="ECO:0000256" key="6">
    <source>
        <dbReference type="ARBA" id="ARBA00023163"/>
    </source>
</evidence>
<evidence type="ECO:0000256" key="4">
    <source>
        <dbReference type="ARBA" id="ARBA00023125"/>
    </source>
</evidence>
<evidence type="ECO:0000313" key="15">
    <source>
        <dbReference type="Proteomes" id="UP000265140"/>
    </source>
</evidence>
<dbReference type="SMART" id="SM01109">
    <property type="entry name" value="CUT"/>
    <property type="match status" value="1"/>
</dbReference>
<reference evidence="14" key="4">
    <citation type="submission" date="2025-09" db="UniProtKB">
        <authorList>
            <consortium name="Ensembl"/>
        </authorList>
    </citation>
    <scope>IDENTIFICATION</scope>
</reference>
<dbReference type="RefSeq" id="XP_010872030.3">
    <property type="nucleotide sequence ID" value="XM_010873728.5"/>
</dbReference>
<evidence type="ECO:0000256" key="11">
    <source>
        <dbReference type="SAM" id="MobiDB-lite"/>
    </source>
</evidence>
<dbReference type="InterPro" id="IPR010982">
    <property type="entry name" value="Lambda_DNA-bd_dom_sf"/>
</dbReference>
<dbReference type="SUPFAM" id="SSF47413">
    <property type="entry name" value="lambda repressor-like DNA-binding domains"/>
    <property type="match status" value="1"/>
</dbReference>
<evidence type="ECO:0000256" key="9">
    <source>
        <dbReference type="RuleBase" id="RU000682"/>
    </source>
</evidence>
<evidence type="ECO:0000256" key="7">
    <source>
        <dbReference type="ARBA" id="ARBA00023242"/>
    </source>
</evidence>
<evidence type="ECO:0000256" key="5">
    <source>
        <dbReference type="ARBA" id="ARBA00023155"/>
    </source>
</evidence>
<dbReference type="SMART" id="SM00389">
    <property type="entry name" value="HOX"/>
    <property type="match status" value="1"/>
</dbReference>
<dbReference type="InterPro" id="IPR001356">
    <property type="entry name" value="HD"/>
</dbReference>
<dbReference type="KEGG" id="els:105012709"/>
<dbReference type="AlphaFoldDB" id="A0A3P8YG65"/>
<reference evidence="14" key="3">
    <citation type="submission" date="2025-08" db="UniProtKB">
        <authorList>
            <consortium name="Ensembl"/>
        </authorList>
    </citation>
    <scope>IDENTIFICATION</scope>
</reference>
<dbReference type="InParanoid" id="A0A3P8YG65"/>
<protein>
    <recommendedName>
        <fullName evidence="10">One cut domain family member</fullName>
    </recommendedName>
</protein>
<dbReference type="GO" id="GO:0000981">
    <property type="term" value="F:DNA-binding transcription factor activity, RNA polymerase II-specific"/>
    <property type="evidence" value="ECO:0007669"/>
    <property type="project" value="TreeGrafter"/>
</dbReference>
<evidence type="ECO:0000256" key="8">
    <source>
        <dbReference type="PROSITE-ProRule" id="PRU00108"/>
    </source>
</evidence>
<accession>A0A3P8YG65</accession>
<name>A0A3P8YG65_ESOLU</name>
<reference evidence="14" key="2">
    <citation type="submission" date="2020-02" db="EMBL/GenBank/DDBJ databases">
        <title>Esox lucius (northern pike) genome, fEsoLuc1, primary haplotype.</title>
        <authorList>
            <person name="Myers G."/>
            <person name="Karagic N."/>
            <person name="Meyer A."/>
            <person name="Pippel M."/>
            <person name="Reichard M."/>
            <person name="Winkler S."/>
            <person name="Tracey A."/>
            <person name="Sims Y."/>
            <person name="Howe K."/>
            <person name="Rhie A."/>
            <person name="Formenti G."/>
            <person name="Durbin R."/>
            <person name="Fedrigo O."/>
            <person name="Jarvis E.D."/>
        </authorList>
    </citation>
    <scope>NUCLEOTIDE SEQUENCE [LARGE SCALE GENOMIC DNA]</scope>
</reference>
<keyword evidence="6 10" id="KW-0804">Transcription</keyword>
<proteinExistence type="inferred from homology"/>
<dbReference type="InterPro" id="IPR051649">
    <property type="entry name" value="CUT_Homeobox"/>
</dbReference>
<dbReference type="PROSITE" id="PS51042">
    <property type="entry name" value="CUT"/>
    <property type="match status" value="1"/>
</dbReference>
<evidence type="ECO:0000256" key="10">
    <source>
        <dbReference type="RuleBase" id="RU361129"/>
    </source>
</evidence>
<sequence>MDVDMGHFQDGGRTGLHIKDLSSATLLRSAVHGSIMATGVSERRSAGYGGDSTAEDCGTTYTTLTPLQPMSRNAFHPDRRQQQDFPAQHHHQPSLPLGNVMGSFMLLREDGGLDGGPFFSSYSTKEPGSSPSLFPASIGPCFTDGYIGPGGCQSAHGRSGGSLYGSSPPSGHGGCSAPLGGYDSMQTDSEEGNNALYRSDFSGEMSPPVPRACRAGDFQLAKTPALSQHPHAAHPSMSSMPAFSLPYQHHPQPYLQSRPGCSPASPPGQQGSDGGEEVNTREVAQRVMGELKRYSIPQSVFAERVLCRSQGTLSDLLRNPKPWGKLKSGRDTFKRMSQWLQEPEYQRMASLRLEACKRKGHEERRLERNQGPKRTRLVFTDLQRRTLLAIFRENRRPPKDLQVSISKQLGLELTTVSNFFMNARRRNLDRWGDESHARPSSTGSTISCSTA</sequence>
<dbReference type="OrthoDB" id="10068888at2759"/>
<dbReference type="FunFam" id="1.10.260.40:FF:000005">
    <property type="entry name" value="One cut domain family member"/>
    <property type="match status" value="1"/>
</dbReference>
<reference evidence="15" key="1">
    <citation type="journal article" date="2014" name="PLoS ONE">
        <title>The genome and linkage map of the northern pike (Esox lucius): conserved synteny revealed between the salmonid sister group and the Neoteleostei.</title>
        <authorList>
            <person name="Rondeau E.B."/>
            <person name="Minkley D.R."/>
            <person name="Leong J.S."/>
            <person name="Messmer A.M."/>
            <person name="Jantzen J.R."/>
            <person name="von Schalburg K.R."/>
            <person name="Lemon C."/>
            <person name="Bird N.H."/>
            <person name="Koop B.F."/>
        </authorList>
    </citation>
    <scope>NUCLEOTIDE SEQUENCE</scope>
</reference>
<feature type="domain" description="CUT" evidence="13">
    <location>
        <begin position="269"/>
        <end position="355"/>
    </location>
</feature>
<dbReference type="GeneTree" id="ENSGT00950000183103"/>
<keyword evidence="4 8" id="KW-0238">DNA-binding</keyword>
<evidence type="ECO:0000256" key="2">
    <source>
        <dbReference type="ARBA" id="ARBA00008190"/>
    </source>
</evidence>
<dbReference type="SUPFAM" id="SSF46689">
    <property type="entry name" value="Homeodomain-like"/>
    <property type="match status" value="1"/>
</dbReference>
<feature type="DNA-binding region" description="Homeobox" evidence="8">
    <location>
        <begin position="372"/>
        <end position="431"/>
    </location>
</feature>
<keyword evidence="5 8" id="KW-0371">Homeobox</keyword>
<feature type="region of interest" description="Disordered" evidence="11">
    <location>
        <begin position="246"/>
        <end position="279"/>
    </location>
</feature>
<evidence type="ECO:0000313" key="14">
    <source>
        <dbReference type="Ensembl" id="ENSELUP00000015091.2"/>
    </source>
</evidence>
<comment type="subcellular location">
    <subcellularLocation>
        <location evidence="1 8 9">Nucleus</location>
    </subcellularLocation>
</comment>
<dbReference type="PROSITE" id="PS50071">
    <property type="entry name" value="HOMEOBOX_2"/>
    <property type="match status" value="1"/>
</dbReference>
<dbReference type="Proteomes" id="UP000265140">
    <property type="component" value="Chromosome 10"/>
</dbReference>
<dbReference type="PANTHER" id="PTHR14057">
    <property type="entry name" value="TRANSCRIPTION FACTOR ONECUT"/>
    <property type="match status" value="1"/>
</dbReference>
<dbReference type="GO" id="GO:0005634">
    <property type="term" value="C:nucleus"/>
    <property type="evidence" value="ECO:0007669"/>
    <property type="project" value="UniProtKB-SubCell"/>
</dbReference>
<feature type="region of interest" description="Disordered" evidence="11">
    <location>
        <begin position="431"/>
        <end position="451"/>
    </location>
</feature>
<dbReference type="PANTHER" id="PTHR14057:SF44">
    <property type="entry name" value="ONE CUT DOMAIN FAMILY MEMBER"/>
    <property type="match status" value="1"/>
</dbReference>
<keyword evidence="3 10" id="KW-0805">Transcription regulation</keyword>
<evidence type="ECO:0000256" key="1">
    <source>
        <dbReference type="ARBA" id="ARBA00004123"/>
    </source>
</evidence>
<dbReference type="Pfam" id="PF00046">
    <property type="entry name" value="Homeodomain"/>
    <property type="match status" value="1"/>
</dbReference>
<dbReference type="GO" id="GO:0000978">
    <property type="term" value="F:RNA polymerase II cis-regulatory region sequence-specific DNA binding"/>
    <property type="evidence" value="ECO:0007669"/>
    <property type="project" value="TreeGrafter"/>
</dbReference>
<keyword evidence="7 8" id="KW-0539">Nucleus</keyword>
<dbReference type="InterPro" id="IPR009057">
    <property type="entry name" value="Homeodomain-like_sf"/>
</dbReference>
<dbReference type="Pfam" id="PF02376">
    <property type="entry name" value="CUT"/>
    <property type="match status" value="1"/>
</dbReference>
<dbReference type="CDD" id="cd00086">
    <property type="entry name" value="homeodomain"/>
    <property type="match status" value="1"/>
</dbReference>
<feature type="domain" description="Homeobox" evidence="12">
    <location>
        <begin position="370"/>
        <end position="430"/>
    </location>
</feature>
<dbReference type="Bgee" id="ENSELUG00000015068">
    <property type="expression patterns" value="Expressed in embryo and 2 other cell types or tissues"/>
</dbReference>
<dbReference type="Gene3D" id="1.10.260.40">
    <property type="entry name" value="lambda repressor-like DNA-binding domains"/>
    <property type="match status" value="1"/>
</dbReference>
<evidence type="ECO:0000256" key="3">
    <source>
        <dbReference type="ARBA" id="ARBA00023015"/>
    </source>
</evidence>
<keyword evidence="15" id="KW-1185">Reference proteome</keyword>